<organism evidence="1 2">
    <name type="scientific">Cetraspora pellucida</name>
    <dbReference type="NCBI Taxonomy" id="1433469"/>
    <lineage>
        <taxon>Eukaryota</taxon>
        <taxon>Fungi</taxon>
        <taxon>Fungi incertae sedis</taxon>
        <taxon>Mucoromycota</taxon>
        <taxon>Glomeromycotina</taxon>
        <taxon>Glomeromycetes</taxon>
        <taxon>Diversisporales</taxon>
        <taxon>Gigasporaceae</taxon>
        <taxon>Cetraspora</taxon>
    </lineage>
</organism>
<dbReference type="EMBL" id="CAJVPW010000467">
    <property type="protein sequence ID" value="CAG8455176.1"/>
    <property type="molecule type" value="Genomic_DNA"/>
</dbReference>
<reference evidence="1" key="1">
    <citation type="submission" date="2021-06" db="EMBL/GenBank/DDBJ databases">
        <authorList>
            <person name="Kallberg Y."/>
            <person name="Tangrot J."/>
            <person name="Rosling A."/>
        </authorList>
    </citation>
    <scope>NUCLEOTIDE SEQUENCE</scope>
    <source>
        <strain evidence="1">28 12/20/2015</strain>
    </source>
</reference>
<name>A0ACA9K6B8_9GLOM</name>
<proteinExistence type="predicted"/>
<accession>A0ACA9K6B8</accession>
<evidence type="ECO:0000313" key="2">
    <source>
        <dbReference type="Proteomes" id="UP000789366"/>
    </source>
</evidence>
<gene>
    <name evidence="1" type="ORF">SPELUC_LOCUS1006</name>
</gene>
<evidence type="ECO:0000313" key="1">
    <source>
        <dbReference type="EMBL" id="CAG8455176.1"/>
    </source>
</evidence>
<sequence length="319" mass="37728">GPGHAGQFIKEETKKVREKINEFLRDLRGKKYTKKVQAAIDKFVKGLGVLGIERNTTRRADNQLRGRAGRQGDSGESQFFVSLEDEMLKNFGVKEQVGKFFNQKQLKELFHKPLSGKIFNYLISEPQETLRNVHASNRQYHLNYDLLINRQRQFIYNYRDKLLKTDDLTKIIKKKSSAKKGEIVPIEQEYLKAHFVRIKDSEIATENNLAKIREHLKKPYRGVVRFHEKTSEQIVKERYDKVLEEVDFDYEKFHDWIYDEKNKERIEIVPRKMETGQIIYPSAYVDKEYSKLIDDNRKLMYTNGVKTRGKAYLIDKPDE</sequence>
<dbReference type="Proteomes" id="UP000789366">
    <property type="component" value="Unassembled WGS sequence"/>
</dbReference>
<keyword evidence="2" id="KW-1185">Reference proteome</keyword>
<feature type="non-terminal residue" evidence="1">
    <location>
        <position position="1"/>
    </location>
</feature>
<comment type="caution">
    <text evidence="1">The sequence shown here is derived from an EMBL/GenBank/DDBJ whole genome shotgun (WGS) entry which is preliminary data.</text>
</comment>
<protein>
    <submittedName>
        <fullName evidence="1">15938_t:CDS:1</fullName>
    </submittedName>
</protein>